<gene>
    <name evidence="1" type="ORF">QCA50_018989</name>
</gene>
<sequence>MNSTRLQSFSAEFKTFRGPFWISGQPVSATGVAHEEWGPVKQPSHEYSHIGSPIADLSCLRAVGNPREKTPLPYIYNFRLGDVAR</sequence>
<proteinExistence type="predicted"/>
<dbReference type="Proteomes" id="UP001385951">
    <property type="component" value="Unassembled WGS sequence"/>
</dbReference>
<accession>A0AAW0FKA7</accession>
<dbReference type="EMBL" id="JASBNA010000078">
    <property type="protein sequence ID" value="KAK7678048.1"/>
    <property type="molecule type" value="Genomic_DNA"/>
</dbReference>
<keyword evidence="2" id="KW-1185">Reference proteome</keyword>
<evidence type="ECO:0000313" key="2">
    <source>
        <dbReference type="Proteomes" id="UP001385951"/>
    </source>
</evidence>
<name>A0AAW0FKA7_9APHY</name>
<reference evidence="1 2" key="1">
    <citation type="submission" date="2022-09" db="EMBL/GenBank/DDBJ databases">
        <authorList>
            <person name="Palmer J.M."/>
        </authorList>
    </citation>
    <scope>NUCLEOTIDE SEQUENCE [LARGE SCALE GENOMIC DNA]</scope>
    <source>
        <strain evidence="1 2">DSM 7382</strain>
    </source>
</reference>
<dbReference type="AlphaFoldDB" id="A0AAW0FKA7"/>
<protein>
    <submittedName>
        <fullName evidence="1">Uncharacterized protein</fullName>
    </submittedName>
</protein>
<comment type="caution">
    <text evidence="1">The sequence shown here is derived from an EMBL/GenBank/DDBJ whole genome shotgun (WGS) entry which is preliminary data.</text>
</comment>
<organism evidence="1 2">
    <name type="scientific">Cerrena zonata</name>
    <dbReference type="NCBI Taxonomy" id="2478898"/>
    <lineage>
        <taxon>Eukaryota</taxon>
        <taxon>Fungi</taxon>
        <taxon>Dikarya</taxon>
        <taxon>Basidiomycota</taxon>
        <taxon>Agaricomycotina</taxon>
        <taxon>Agaricomycetes</taxon>
        <taxon>Polyporales</taxon>
        <taxon>Cerrenaceae</taxon>
        <taxon>Cerrena</taxon>
    </lineage>
</organism>
<evidence type="ECO:0000313" key="1">
    <source>
        <dbReference type="EMBL" id="KAK7678048.1"/>
    </source>
</evidence>